<proteinExistence type="predicted"/>
<keyword evidence="1" id="KW-1133">Transmembrane helix</keyword>
<keyword evidence="1" id="KW-0472">Membrane</keyword>
<keyword evidence="3" id="KW-1185">Reference proteome</keyword>
<dbReference type="EMBL" id="VXIV02002702">
    <property type="protein sequence ID" value="KAF6023518.1"/>
    <property type="molecule type" value="Genomic_DNA"/>
</dbReference>
<dbReference type="AlphaFoldDB" id="A0A7J7JDR7"/>
<accession>A0A7J7JDR7</accession>
<keyword evidence="1" id="KW-0812">Transmembrane</keyword>
<name>A0A7J7JDR7_BUGNE</name>
<organism evidence="2 3">
    <name type="scientific">Bugula neritina</name>
    <name type="common">Brown bryozoan</name>
    <name type="synonym">Sertularia neritina</name>
    <dbReference type="NCBI Taxonomy" id="10212"/>
    <lineage>
        <taxon>Eukaryota</taxon>
        <taxon>Metazoa</taxon>
        <taxon>Spiralia</taxon>
        <taxon>Lophotrochozoa</taxon>
        <taxon>Bryozoa</taxon>
        <taxon>Gymnolaemata</taxon>
        <taxon>Cheilostomatida</taxon>
        <taxon>Flustrina</taxon>
        <taxon>Buguloidea</taxon>
        <taxon>Bugulidae</taxon>
        <taxon>Bugula</taxon>
    </lineage>
</organism>
<comment type="caution">
    <text evidence="2">The sequence shown here is derived from an EMBL/GenBank/DDBJ whole genome shotgun (WGS) entry which is preliminary data.</text>
</comment>
<evidence type="ECO:0000313" key="2">
    <source>
        <dbReference type="EMBL" id="KAF6023518.1"/>
    </source>
</evidence>
<sequence length="108" mass="12010">MCHTRCICSTVQANINLLEVANWSKEDTLVLQRSCYEADHYSGCRKMSFHINYPNVLVPISPKSYPDPPVSQGNSCLQDTPNSGAKSTASLYLVYSVVGLFSLVYKLM</sequence>
<protein>
    <submittedName>
        <fullName evidence="2">Uncharacterized protein</fullName>
    </submittedName>
</protein>
<evidence type="ECO:0000313" key="3">
    <source>
        <dbReference type="Proteomes" id="UP000593567"/>
    </source>
</evidence>
<reference evidence="2" key="1">
    <citation type="submission" date="2020-06" db="EMBL/GenBank/DDBJ databases">
        <title>Draft genome of Bugula neritina, a colonial animal packing powerful symbionts and potential medicines.</title>
        <authorList>
            <person name="Rayko M."/>
        </authorList>
    </citation>
    <scope>NUCLEOTIDE SEQUENCE [LARGE SCALE GENOMIC DNA]</scope>
    <source>
        <strain evidence="2">Kwan_BN1</strain>
    </source>
</reference>
<feature type="transmembrane region" description="Helical" evidence="1">
    <location>
        <begin position="89"/>
        <end position="107"/>
    </location>
</feature>
<dbReference type="Proteomes" id="UP000593567">
    <property type="component" value="Unassembled WGS sequence"/>
</dbReference>
<gene>
    <name evidence="2" type="ORF">EB796_018166</name>
</gene>
<evidence type="ECO:0000256" key="1">
    <source>
        <dbReference type="SAM" id="Phobius"/>
    </source>
</evidence>